<dbReference type="Proteomes" id="UP000054166">
    <property type="component" value="Unassembled WGS sequence"/>
</dbReference>
<dbReference type="EMBL" id="KN832979">
    <property type="protein sequence ID" value="KIM87365.1"/>
    <property type="molecule type" value="Genomic_DNA"/>
</dbReference>
<gene>
    <name evidence="1" type="ORF">PILCRDRAFT_3852</name>
</gene>
<organism evidence="1 2">
    <name type="scientific">Piloderma croceum (strain F 1598)</name>
    <dbReference type="NCBI Taxonomy" id="765440"/>
    <lineage>
        <taxon>Eukaryota</taxon>
        <taxon>Fungi</taxon>
        <taxon>Dikarya</taxon>
        <taxon>Basidiomycota</taxon>
        <taxon>Agaricomycotina</taxon>
        <taxon>Agaricomycetes</taxon>
        <taxon>Agaricomycetidae</taxon>
        <taxon>Atheliales</taxon>
        <taxon>Atheliaceae</taxon>
        <taxon>Piloderma</taxon>
    </lineage>
</organism>
<dbReference type="Gene3D" id="3.80.10.10">
    <property type="entry name" value="Ribonuclease Inhibitor"/>
    <property type="match status" value="1"/>
</dbReference>
<name>A0A0C3FT28_PILCF</name>
<dbReference type="AlphaFoldDB" id="A0A0C3FT28"/>
<reference evidence="1 2" key="1">
    <citation type="submission" date="2014-04" db="EMBL/GenBank/DDBJ databases">
        <authorList>
            <consortium name="DOE Joint Genome Institute"/>
            <person name="Kuo A."/>
            <person name="Tarkka M."/>
            <person name="Buscot F."/>
            <person name="Kohler A."/>
            <person name="Nagy L.G."/>
            <person name="Floudas D."/>
            <person name="Copeland A."/>
            <person name="Barry K.W."/>
            <person name="Cichocki N."/>
            <person name="Veneault-Fourrey C."/>
            <person name="LaButti K."/>
            <person name="Lindquist E.A."/>
            <person name="Lipzen A."/>
            <person name="Lundell T."/>
            <person name="Morin E."/>
            <person name="Murat C."/>
            <person name="Sun H."/>
            <person name="Tunlid A."/>
            <person name="Henrissat B."/>
            <person name="Grigoriev I.V."/>
            <person name="Hibbett D.S."/>
            <person name="Martin F."/>
            <person name="Nordberg H.P."/>
            <person name="Cantor M.N."/>
            <person name="Hua S.X."/>
        </authorList>
    </citation>
    <scope>NUCLEOTIDE SEQUENCE [LARGE SCALE GENOMIC DNA]</scope>
    <source>
        <strain evidence="1 2">F 1598</strain>
    </source>
</reference>
<keyword evidence="2" id="KW-1185">Reference proteome</keyword>
<evidence type="ECO:0000313" key="2">
    <source>
        <dbReference type="Proteomes" id="UP000054166"/>
    </source>
</evidence>
<dbReference type="OrthoDB" id="3256525at2759"/>
<evidence type="ECO:0000313" key="1">
    <source>
        <dbReference type="EMBL" id="KIM87365.1"/>
    </source>
</evidence>
<protein>
    <submittedName>
        <fullName evidence="1">Uncharacterized protein</fullName>
    </submittedName>
</protein>
<dbReference type="HOGENOM" id="CLU_052689_1_0_1"/>
<reference evidence="2" key="2">
    <citation type="submission" date="2015-01" db="EMBL/GenBank/DDBJ databases">
        <title>Evolutionary Origins and Diversification of the Mycorrhizal Mutualists.</title>
        <authorList>
            <consortium name="DOE Joint Genome Institute"/>
            <consortium name="Mycorrhizal Genomics Consortium"/>
            <person name="Kohler A."/>
            <person name="Kuo A."/>
            <person name="Nagy L.G."/>
            <person name="Floudas D."/>
            <person name="Copeland A."/>
            <person name="Barry K.W."/>
            <person name="Cichocki N."/>
            <person name="Veneault-Fourrey C."/>
            <person name="LaButti K."/>
            <person name="Lindquist E.A."/>
            <person name="Lipzen A."/>
            <person name="Lundell T."/>
            <person name="Morin E."/>
            <person name="Murat C."/>
            <person name="Riley R."/>
            <person name="Ohm R."/>
            <person name="Sun H."/>
            <person name="Tunlid A."/>
            <person name="Henrissat B."/>
            <person name="Grigoriev I.V."/>
            <person name="Hibbett D.S."/>
            <person name="Martin F."/>
        </authorList>
    </citation>
    <scope>NUCLEOTIDE SEQUENCE [LARGE SCALE GENOMIC DNA]</scope>
    <source>
        <strain evidence="2">F 1598</strain>
    </source>
</reference>
<dbReference type="InParanoid" id="A0A0C3FT28"/>
<sequence>MSASWNKPVRICPCLPPELWLRIFDCATWIPGVLEPEIYATSDEPQRVITRRQQRLLKDSLVTKRYLVRVCKQWYIWATPTLYETIIIGRGRTLSSLCSALIDSKRKIDHSSNDHHHLGWYTKRLDIAMRDQGRQGAASELDFLAEAIQCLPNLTIVMFSVRAPRYVEHPLPTSIMQALADTCGPTLRIVDFSESVLHPFRHDWRVLLAATSHLRVLRGPEATPIFSEHPRPLLDLPVLSELTALTLTSSNSKEYLTEENHFPSLRELEFHYYLPPPWDTWAGPLGVFGHNLTAVRLDFNISADYLQGELDVLSQHCPNLMRLTLSLKLWEQLIDKLSLPSVSYLALRCWQYQAPSSRYRRLFANLSTMYGPTLQRVCLCDYHNVADLRLRHARVLAQGLEQISHCPFRLEDHEGQTFT</sequence>
<proteinExistence type="predicted"/>
<dbReference type="InterPro" id="IPR032675">
    <property type="entry name" value="LRR_dom_sf"/>
</dbReference>
<accession>A0A0C3FT28</accession>